<evidence type="ECO:0000256" key="8">
    <source>
        <dbReference type="PIRNR" id="PIRNR003107"/>
    </source>
</evidence>
<dbReference type="Proteomes" id="UP000199371">
    <property type="component" value="Unassembled WGS sequence"/>
</dbReference>
<dbReference type="Pfam" id="PF01895">
    <property type="entry name" value="PhoU"/>
    <property type="match status" value="2"/>
</dbReference>
<comment type="function">
    <text evidence="7 8">Plays a role in the regulation of phosphate uptake.</text>
</comment>
<dbReference type="PANTHER" id="PTHR42930:SF3">
    <property type="entry name" value="PHOSPHATE-SPECIFIC TRANSPORT SYSTEM ACCESSORY PROTEIN PHOU"/>
    <property type="match status" value="1"/>
</dbReference>
<evidence type="ECO:0000313" key="10">
    <source>
        <dbReference type="EMBL" id="SEH58144.1"/>
    </source>
</evidence>
<evidence type="ECO:0000256" key="1">
    <source>
        <dbReference type="ARBA" id="ARBA00004496"/>
    </source>
</evidence>
<dbReference type="RefSeq" id="WP_092789445.1">
    <property type="nucleotide sequence ID" value="NZ_FNXF01000001.1"/>
</dbReference>
<evidence type="ECO:0000259" key="9">
    <source>
        <dbReference type="Pfam" id="PF01895"/>
    </source>
</evidence>
<comment type="similarity">
    <text evidence="2 8">Belongs to the PhoU family.</text>
</comment>
<dbReference type="InterPro" id="IPR026022">
    <property type="entry name" value="PhoU_dom"/>
</dbReference>
<dbReference type="GO" id="GO:0045936">
    <property type="term" value="P:negative regulation of phosphate metabolic process"/>
    <property type="evidence" value="ECO:0007669"/>
    <property type="project" value="InterPro"/>
</dbReference>
<keyword evidence="5 8" id="KW-0963">Cytoplasm</keyword>
<proteinExistence type="inferred from homology"/>
<comment type="subunit">
    <text evidence="3 8">Homodimer.</text>
</comment>
<dbReference type="NCBIfam" id="TIGR02135">
    <property type="entry name" value="phoU_full"/>
    <property type="match status" value="1"/>
</dbReference>
<keyword evidence="6 8" id="KW-0592">Phosphate transport</keyword>
<evidence type="ECO:0000256" key="7">
    <source>
        <dbReference type="ARBA" id="ARBA00056181"/>
    </source>
</evidence>
<dbReference type="PANTHER" id="PTHR42930">
    <property type="entry name" value="PHOSPHATE-SPECIFIC TRANSPORT SYSTEM ACCESSORY PROTEIN PHOU"/>
    <property type="match status" value="1"/>
</dbReference>
<organism evidence="10 11">
    <name type="scientific">Rheinheimera pacifica</name>
    <dbReference type="NCBI Taxonomy" id="173990"/>
    <lineage>
        <taxon>Bacteria</taxon>
        <taxon>Pseudomonadati</taxon>
        <taxon>Pseudomonadota</taxon>
        <taxon>Gammaproteobacteria</taxon>
        <taxon>Chromatiales</taxon>
        <taxon>Chromatiaceae</taxon>
        <taxon>Rheinheimera</taxon>
    </lineage>
</organism>
<reference evidence="11" key="1">
    <citation type="submission" date="2016-10" db="EMBL/GenBank/DDBJ databases">
        <authorList>
            <person name="Varghese N."/>
            <person name="Submissions S."/>
        </authorList>
    </citation>
    <scope>NUCLEOTIDE SEQUENCE [LARGE SCALE GENOMIC DNA]</scope>
    <source>
        <strain evidence="11">DSM 17616</strain>
    </source>
</reference>
<dbReference type="FunFam" id="1.20.58.220:FF:000004">
    <property type="entry name" value="Phosphate-specific transport system accessory protein PhoU"/>
    <property type="match status" value="1"/>
</dbReference>
<dbReference type="SUPFAM" id="SSF109755">
    <property type="entry name" value="PhoU-like"/>
    <property type="match status" value="1"/>
</dbReference>
<evidence type="ECO:0000256" key="6">
    <source>
        <dbReference type="ARBA" id="ARBA00022592"/>
    </source>
</evidence>
<feature type="domain" description="PhoU" evidence="9">
    <location>
        <begin position="26"/>
        <end position="112"/>
    </location>
</feature>
<dbReference type="GO" id="GO:0006817">
    <property type="term" value="P:phosphate ion transport"/>
    <property type="evidence" value="ECO:0007669"/>
    <property type="project" value="UniProtKB-KW"/>
</dbReference>
<evidence type="ECO:0000313" key="11">
    <source>
        <dbReference type="Proteomes" id="UP000199371"/>
    </source>
</evidence>
<protein>
    <recommendedName>
        <fullName evidence="8">Phosphate-specific transport system accessory protein PhoU</fullName>
    </recommendedName>
</protein>
<dbReference type="AlphaFoldDB" id="A0A1H6J7Z4"/>
<evidence type="ECO:0000256" key="2">
    <source>
        <dbReference type="ARBA" id="ARBA00008107"/>
    </source>
</evidence>
<dbReference type="InterPro" id="IPR038078">
    <property type="entry name" value="PhoU-like_sf"/>
</dbReference>
<dbReference type="STRING" id="173990.SAMN05660691_00305"/>
<dbReference type="GO" id="GO:0030643">
    <property type="term" value="P:intracellular phosphate ion homeostasis"/>
    <property type="evidence" value="ECO:0007669"/>
    <property type="project" value="InterPro"/>
</dbReference>
<feature type="domain" description="PhoU" evidence="9">
    <location>
        <begin position="131"/>
        <end position="213"/>
    </location>
</feature>
<dbReference type="OrthoDB" id="9814256at2"/>
<accession>A0A1H6J7Z4</accession>
<dbReference type="Gene3D" id="1.20.58.220">
    <property type="entry name" value="Phosphate transport system protein phou homolog 2, domain 2"/>
    <property type="match status" value="2"/>
</dbReference>
<dbReference type="GO" id="GO:0005737">
    <property type="term" value="C:cytoplasm"/>
    <property type="evidence" value="ECO:0007669"/>
    <property type="project" value="UniProtKB-SubCell"/>
</dbReference>
<dbReference type="EMBL" id="FNXF01000001">
    <property type="protein sequence ID" value="SEH58144.1"/>
    <property type="molecule type" value="Genomic_DNA"/>
</dbReference>
<comment type="subcellular location">
    <subcellularLocation>
        <location evidence="1 8">Cytoplasm</location>
    </subcellularLocation>
</comment>
<evidence type="ECO:0000256" key="5">
    <source>
        <dbReference type="ARBA" id="ARBA00022490"/>
    </source>
</evidence>
<dbReference type="PIRSF" id="PIRSF003107">
    <property type="entry name" value="PhoU"/>
    <property type="match status" value="1"/>
</dbReference>
<keyword evidence="11" id="KW-1185">Reference proteome</keyword>
<evidence type="ECO:0000256" key="4">
    <source>
        <dbReference type="ARBA" id="ARBA00022448"/>
    </source>
</evidence>
<evidence type="ECO:0000256" key="3">
    <source>
        <dbReference type="ARBA" id="ARBA00011738"/>
    </source>
</evidence>
<dbReference type="InterPro" id="IPR028366">
    <property type="entry name" value="PhoU"/>
</dbReference>
<gene>
    <name evidence="10" type="ORF">SAMN05660691_00305</name>
</gene>
<keyword evidence="4 8" id="KW-0813">Transport</keyword>
<sequence>MPNNKIGGHYSQAYDEELQQAVDRLVDMGGLVLQQLRDSMAAFTTADVVLAKQVKKGDRQVNSFEVDIDEHCLDILARRQPAATDLRLVLSVLKSINDVERIGDQAKRIAKTLLKDEQGSRPSAEQLAELNGMSAKVQLMLQHALLAFQQIDADKALNVLREDKAIDDDYSRIMQQSLSAMMHDSQQISVSLQISNVAKALERVGDHSRNICQHAIFLSKGRNVAHLNDDELQQIVEKKRD</sequence>
<name>A0A1H6J7Z4_9GAMM</name>